<evidence type="ECO:0000256" key="2">
    <source>
        <dbReference type="ARBA" id="ARBA00022475"/>
    </source>
</evidence>
<evidence type="ECO:0000256" key="6">
    <source>
        <dbReference type="SAM" id="Phobius"/>
    </source>
</evidence>
<dbReference type="EMBL" id="SJFN01000034">
    <property type="protein sequence ID" value="TBW34423.1"/>
    <property type="molecule type" value="Genomic_DNA"/>
</dbReference>
<feature type="transmembrane region" description="Helical" evidence="6">
    <location>
        <begin position="95"/>
        <end position="113"/>
    </location>
</feature>
<name>A0A4Q9VH63_9HYPH</name>
<dbReference type="OrthoDB" id="7874789at2"/>
<evidence type="ECO:0000256" key="4">
    <source>
        <dbReference type="ARBA" id="ARBA00022989"/>
    </source>
</evidence>
<comment type="caution">
    <text evidence="7">The sequence shown here is derived from an EMBL/GenBank/DDBJ whole genome shotgun (WGS) entry which is preliminary data.</text>
</comment>
<evidence type="ECO:0000313" key="8">
    <source>
        <dbReference type="Proteomes" id="UP000292781"/>
    </source>
</evidence>
<evidence type="ECO:0000256" key="5">
    <source>
        <dbReference type="ARBA" id="ARBA00023136"/>
    </source>
</evidence>
<evidence type="ECO:0000313" key="7">
    <source>
        <dbReference type="EMBL" id="TBW34423.1"/>
    </source>
</evidence>
<keyword evidence="2" id="KW-1003">Cell membrane</keyword>
<keyword evidence="4 6" id="KW-1133">Transmembrane helix</keyword>
<accession>A0A4Q9VH63</accession>
<keyword evidence="5 6" id="KW-0472">Membrane</keyword>
<feature type="transmembrane region" description="Helical" evidence="6">
    <location>
        <begin position="170"/>
        <end position="198"/>
    </location>
</feature>
<feature type="transmembrane region" description="Helical" evidence="6">
    <location>
        <begin position="62"/>
        <end position="89"/>
    </location>
</feature>
<reference evidence="7 8" key="1">
    <citation type="submission" date="2019-02" db="EMBL/GenBank/DDBJ databases">
        <title>Siculibacillus lacustris gen. nov., sp. nov., a new rosette-forming bacterium isolated from a freshwater crater lake (Lake St. Ana, Romania).</title>
        <authorList>
            <person name="Felfoldi T."/>
            <person name="Marton Z."/>
            <person name="Szabo A."/>
            <person name="Mentes A."/>
            <person name="Boka K."/>
            <person name="Marialigeti K."/>
            <person name="Mathe I."/>
            <person name="Koncz M."/>
            <person name="Schumann P."/>
            <person name="Toth E."/>
        </authorList>
    </citation>
    <scope>NUCLEOTIDE SEQUENCE [LARGE SCALE GENOMIC DNA]</scope>
    <source>
        <strain evidence="7 8">SA-279</strain>
    </source>
</reference>
<proteinExistence type="predicted"/>
<keyword evidence="8" id="KW-1185">Reference proteome</keyword>
<organism evidence="7 8">
    <name type="scientific">Siculibacillus lacustris</name>
    <dbReference type="NCBI Taxonomy" id="1549641"/>
    <lineage>
        <taxon>Bacteria</taxon>
        <taxon>Pseudomonadati</taxon>
        <taxon>Pseudomonadota</taxon>
        <taxon>Alphaproteobacteria</taxon>
        <taxon>Hyphomicrobiales</taxon>
        <taxon>Ancalomicrobiaceae</taxon>
        <taxon>Siculibacillus</taxon>
    </lineage>
</organism>
<evidence type="ECO:0000256" key="1">
    <source>
        <dbReference type="ARBA" id="ARBA00004651"/>
    </source>
</evidence>
<sequence length="232" mass="24087">MRRADGRADRDGRTGPIGRKRTWAVGGIWFLLIGLGVGVAFSAPVGPVNIMCIQRSFRSGFVGGLAAGLGAVAADGFFAAVAGFGITAVSSFFELHSGWLQGIGGALLILFGLRTARARPHIEIGEDEPRSPLSIAVTTFGMTVTNPATVLGFLAFFGSLGDLVPARGDWLAAGLFVLGVVCGGSLWWLAVSTLVAALRDRMTDVMLRRINVGAGALLALFGAGMLVRTLLG</sequence>
<dbReference type="Proteomes" id="UP000292781">
    <property type="component" value="Unassembled WGS sequence"/>
</dbReference>
<protein>
    <submittedName>
        <fullName evidence="7">LysE family translocator</fullName>
    </submittedName>
</protein>
<feature type="transmembrane region" description="Helical" evidence="6">
    <location>
        <begin position="210"/>
        <end position="231"/>
    </location>
</feature>
<dbReference type="InterPro" id="IPR001123">
    <property type="entry name" value="LeuE-type"/>
</dbReference>
<dbReference type="AlphaFoldDB" id="A0A4Q9VH63"/>
<feature type="transmembrane region" description="Helical" evidence="6">
    <location>
        <begin position="28"/>
        <end position="50"/>
    </location>
</feature>
<dbReference type="PANTHER" id="PTHR30086">
    <property type="entry name" value="ARGININE EXPORTER PROTEIN ARGO"/>
    <property type="match status" value="1"/>
</dbReference>
<dbReference type="GO" id="GO:0005886">
    <property type="term" value="C:plasma membrane"/>
    <property type="evidence" value="ECO:0007669"/>
    <property type="project" value="UniProtKB-SubCell"/>
</dbReference>
<evidence type="ECO:0000256" key="3">
    <source>
        <dbReference type="ARBA" id="ARBA00022692"/>
    </source>
</evidence>
<feature type="transmembrane region" description="Helical" evidence="6">
    <location>
        <begin position="133"/>
        <end position="158"/>
    </location>
</feature>
<dbReference type="Pfam" id="PF01810">
    <property type="entry name" value="LysE"/>
    <property type="match status" value="1"/>
</dbReference>
<dbReference type="PANTHER" id="PTHR30086:SF20">
    <property type="entry name" value="ARGININE EXPORTER PROTEIN ARGO-RELATED"/>
    <property type="match status" value="1"/>
</dbReference>
<keyword evidence="3 6" id="KW-0812">Transmembrane</keyword>
<comment type="subcellular location">
    <subcellularLocation>
        <location evidence="1">Cell membrane</location>
        <topology evidence="1">Multi-pass membrane protein</topology>
    </subcellularLocation>
</comment>
<gene>
    <name evidence="7" type="ORF">EYW49_18465</name>
</gene>
<dbReference type="GO" id="GO:0015171">
    <property type="term" value="F:amino acid transmembrane transporter activity"/>
    <property type="evidence" value="ECO:0007669"/>
    <property type="project" value="TreeGrafter"/>
</dbReference>